<accession>A0A1M4U213</accession>
<name>A0A1M4U213_9LACT</name>
<dbReference type="Gene3D" id="3.20.20.150">
    <property type="entry name" value="Divalent-metal-dependent TIM barrel enzymes"/>
    <property type="match status" value="1"/>
</dbReference>
<dbReference type="SUPFAM" id="SSF51658">
    <property type="entry name" value="Xylose isomerase-like"/>
    <property type="match status" value="1"/>
</dbReference>
<dbReference type="NCBIfam" id="TIGR00629">
    <property type="entry name" value="uvde"/>
    <property type="match status" value="1"/>
</dbReference>
<evidence type="ECO:0000256" key="1">
    <source>
        <dbReference type="ARBA" id="ARBA00022722"/>
    </source>
</evidence>
<evidence type="ECO:0000259" key="7">
    <source>
        <dbReference type="Pfam" id="PF08349"/>
    </source>
</evidence>
<keyword evidence="3" id="KW-0227">DNA damage</keyword>
<keyword evidence="6" id="KW-0234">DNA repair</keyword>
<keyword evidence="1" id="KW-0540">Nuclease</keyword>
<protein>
    <submittedName>
        <fullName evidence="8">UV-damage endonuclease</fullName>
    </submittedName>
</protein>
<dbReference type="STRING" id="1121025.SAMN02745249_00556"/>
<organism evidence="8 9">
    <name type="scientific">Atopostipes suicloacalis DSM 15692</name>
    <dbReference type="NCBI Taxonomy" id="1121025"/>
    <lineage>
        <taxon>Bacteria</taxon>
        <taxon>Bacillati</taxon>
        <taxon>Bacillota</taxon>
        <taxon>Bacilli</taxon>
        <taxon>Lactobacillales</taxon>
        <taxon>Carnobacteriaceae</taxon>
        <taxon>Atopostipes</taxon>
    </lineage>
</organism>
<evidence type="ECO:0000256" key="5">
    <source>
        <dbReference type="ARBA" id="ARBA00022801"/>
    </source>
</evidence>
<evidence type="ECO:0000256" key="6">
    <source>
        <dbReference type="ARBA" id="ARBA00023204"/>
    </source>
</evidence>
<dbReference type="EMBL" id="FQUF01000007">
    <property type="protein sequence ID" value="SHE50614.1"/>
    <property type="molecule type" value="Genomic_DNA"/>
</dbReference>
<keyword evidence="9" id="KW-1185">Reference proteome</keyword>
<proteinExistence type="predicted"/>
<dbReference type="InterPro" id="IPR004601">
    <property type="entry name" value="UvdE"/>
</dbReference>
<dbReference type="GO" id="GO:0016787">
    <property type="term" value="F:hydrolase activity"/>
    <property type="evidence" value="ECO:0007669"/>
    <property type="project" value="UniProtKB-KW"/>
</dbReference>
<keyword evidence="5" id="KW-0378">Hydrolase</keyword>
<dbReference type="Proteomes" id="UP000184128">
    <property type="component" value="Unassembled WGS sequence"/>
</dbReference>
<dbReference type="Pfam" id="PF08349">
    <property type="entry name" value="DUF1722"/>
    <property type="match status" value="1"/>
</dbReference>
<keyword evidence="2 8" id="KW-0255">Endonuclease</keyword>
<dbReference type="RefSeq" id="WP_073296038.1">
    <property type="nucleotide sequence ID" value="NZ_FQUF01000007.1"/>
</dbReference>
<dbReference type="InterPro" id="IPR036237">
    <property type="entry name" value="Xyl_isomerase-like_sf"/>
</dbReference>
<dbReference type="GO" id="GO:0004519">
    <property type="term" value="F:endonuclease activity"/>
    <property type="evidence" value="ECO:0007669"/>
    <property type="project" value="UniProtKB-KW"/>
</dbReference>
<dbReference type="Pfam" id="PF03851">
    <property type="entry name" value="UvdE"/>
    <property type="match status" value="1"/>
</dbReference>
<sequence length="430" mass="50290">MRIGYASQTVGIPGVKFKTTRLKNITDEKLIELIHSNLHSLDLIFDYNIKNNIQMFRISSDIIPFGSHEANKLKWWELFQEELVALGKKAQDNDIRLSMHPGQYTVLNSPNIDVVHRAAADLLYHTRFLDAMNLDESHKIILHVGGVYGDKKSAMERFIENYKQLDERIHKRLIIENDDRQYTISDVLSIAEKINTPVVFDNLHHECNPDDELSEAEWMIESKKTWGIKDGQQKIHYAQQDAEKRLGAHSRTVDLKKFAKFYSKLPTKEIDIMFEVKDKNLSAIKGINLLATPHIKYLEKEWGRYKYWVLEHSPQIYNEIRQLLKDKNHYPVIEFYEWIDKALEKPIRGGTAVNAAQHIWGYVEDLADAKTRANFDRNIEKVAEGGSTLPLKRLLWKLAVAKEQPYLMNSLYFNEIYSEYAKKYRLILER</sequence>
<evidence type="ECO:0000256" key="3">
    <source>
        <dbReference type="ARBA" id="ARBA00022763"/>
    </source>
</evidence>
<dbReference type="GO" id="GO:0009411">
    <property type="term" value="P:response to UV"/>
    <property type="evidence" value="ECO:0007669"/>
    <property type="project" value="InterPro"/>
</dbReference>
<evidence type="ECO:0000313" key="8">
    <source>
        <dbReference type="EMBL" id="SHE50614.1"/>
    </source>
</evidence>
<evidence type="ECO:0000256" key="2">
    <source>
        <dbReference type="ARBA" id="ARBA00022759"/>
    </source>
</evidence>
<feature type="domain" description="DUF1722" evidence="7">
    <location>
        <begin position="306"/>
        <end position="414"/>
    </location>
</feature>
<dbReference type="InterPro" id="IPR013560">
    <property type="entry name" value="DUF1722"/>
</dbReference>
<keyword evidence="4" id="KW-0228">DNA excision</keyword>
<dbReference type="OrthoDB" id="9782576at2"/>
<dbReference type="PANTHER" id="PTHR31290:SF5">
    <property type="entry name" value="UV-DAMAGE ENDONUCLEASE"/>
    <property type="match status" value="1"/>
</dbReference>
<dbReference type="AlphaFoldDB" id="A0A1M4U213"/>
<dbReference type="GO" id="GO:0006289">
    <property type="term" value="P:nucleotide-excision repair"/>
    <property type="evidence" value="ECO:0007669"/>
    <property type="project" value="InterPro"/>
</dbReference>
<evidence type="ECO:0000256" key="4">
    <source>
        <dbReference type="ARBA" id="ARBA00022769"/>
    </source>
</evidence>
<reference evidence="8 9" key="1">
    <citation type="submission" date="2016-11" db="EMBL/GenBank/DDBJ databases">
        <authorList>
            <person name="Jaros S."/>
            <person name="Januszkiewicz K."/>
            <person name="Wedrychowicz H."/>
        </authorList>
    </citation>
    <scope>NUCLEOTIDE SEQUENCE [LARGE SCALE GENOMIC DNA]</scope>
    <source>
        <strain evidence="8 9">DSM 15692</strain>
    </source>
</reference>
<gene>
    <name evidence="8" type="ORF">SAMN02745249_00556</name>
</gene>
<dbReference type="PANTHER" id="PTHR31290">
    <property type="entry name" value="UV-DAMAGE ENDONUCLEASE"/>
    <property type="match status" value="1"/>
</dbReference>
<evidence type="ECO:0000313" key="9">
    <source>
        <dbReference type="Proteomes" id="UP000184128"/>
    </source>
</evidence>